<proteinExistence type="predicted"/>
<name>A0A8S5NWE3_9CAUD</name>
<sequence>MYKILIKYNSVLGREFYQMYQIQTEGSPSELIEYSTDDLGELKNTIKELDRDYGYKNIRVIKDVTYNVGVTVDEIKVDAIEPNPSEP</sequence>
<accession>A0A8S5NWE3</accession>
<organism evidence="1">
    <name type="scientific">Siphoviridae sp. ct4Ap70</name>
    <dbReference type="NCBI Taxonomy" id="2825328"/>
    <lineage>
        <taxon>Viruses</taxon>
        <taxon>Duplodnaviria</taxon>
        <taxon>Heunggongvirae</taxon>
        <taxon>Uroviricota</taxon>
        <taxon>Caudoviricetes</taxon>
    </lineage>
</organism>
<reference evidence="1" key="1">
    <citation type="journal article" date="2021" name="Proc. Natl. Acad. Sci. U.S.A.">
        <title>A Catalog of Tens of Thousands of Viruses from Human Metagenomes Reveals Hidden Associations with Chronic Diseases.</title>
        <authorList>
            <person name="Tisza M.J."/>
            <person name="Buck C.B."/>
        </authorList>
    </citation>
    <scope>NUCLEOTIDE SEQUENCE</scope>
    <source>
        <strain evidence="1">Ct4Ap70</strain>
    </source>
</reference>
<protein>
    <submittedName>
        <fullName evidence="1">Uncharacterized protein</fullName>
    </submittedName>
</protein>
<evidence type="ECO:0000313" key="1">
    <source>
        <dbReference type="EMBL" id="DAD99094.1"/>
    </source>
</evidence>
<dbReference type="EMBL" id="BK015274">
    <property type="protein sequence ID" value="DAD99094.1"/>
    <property type="molecule type" value="Genomic_DNA"/>
</dbReference>